<dbReference type="AlphaFoldDB" id="T0ZPD6"/>
<dbReference type="Pfam" id="PF00285">
    <property type="entry name" value="Citrate_synt"/>
    <property type="match status" value="1"/>
</dbReference>
<comment type="caution">
    <text evidence="1">The sequence shown here is derived from an EMBL/GenBank/DDBJ whole genome shotgun (WGS) entry which is preliminary data.</text>
</comment>
<name>T0ZPD6_9ZZZZ</name>
<dbReference type="PANTHER" id="PTHR42871:SF1">
    <property type="entry name" value="CITRATE SYNTHASE"/>
    <property type="match status" value="1"/>
</dbReference>
<gene>
    <name evidence="1" type="ORF">B2A_08912</name>
</gene>
<evidence type="ECO:0000313" key="1">
    <source>
        <dbReference type="EMBL" id="EQD46382.1"/>
    </source>
</evidence>
<dbReference type="PRINTS" id="PR00143">
    <property type="entry name" value="CITRTSNTHASE"/>
</dbReference>
<dbReference type="SUPFAM" id="SSF48256">
    <property type="entry name" value="Citrate synthase"/>
    <property type="match status" value="1"/>
</dbReference>
<keyword evidence="1" id="KW-0012">Acyltransferase</keyword>
<protein>
    <submittedName>
        <fullName evidence="1">Citrate synthase-like protein</fullName>
        <ecNumber evidence="1">2.3.3.-</ecNumber>
    </submittedName>
</protein>
<dbReference type="InterPro" id="IPR002020">
    <property type="entry name" value="Citrate_synthase"/>
</dbReference>
<sequence>MIDKLGVSHGIWPNVDFFSGPVYTDLGIPDYLFTPIFAASRVPGWCAHIMQYWKSNRLVRPLEYYNGELDRQYVPIERR</sequence>
<organism evidence="1">
    <name type="scientific">mine drainage metagenome</name>
    <dbReference type="NCBI Taxonomy" id="410659"/>
    <lineage>
        <taxon>unclassified sequences</taxon>
        <taxon>metagenomes</taxon>
        <taxon>ecological metagenomes</taxon>
    </lineage>
</organism>
<accession>T0ZPD6</accession>
<dbReference type="Gene3D" id="1.10.580.10">
    <property type="entry name" value="Citrate Synthase, domain 1"/>
    <property type="match status" value="1"/>
</dbReference>
<dbReference type="InterPro" id="IPR016142">
    <property type="entry name" value="Citrate_synth-like_lrg_a-sub"/>
</dbReference>
<dbReference type="EMBL" id="AUZZ01006429">
    <property type="protein sequence ID" value="EQD46382.1"/>
    <property type="molecule type" value="Genomic_DNA"/>
</dbReference>
<reference evidence="1" key="2">
    <citation type="journal article" date="2014" name="ISME J.">
        <title>Microbial stratification in low pH oxic and suboxic macroscopic growths along an acid mine drainage.</title>
        <authorList>
            <person name="Mendez-Garcia C."/>
            <person name="Mesa V."/>
            <person name="Sprenger R.R."/>
            <person name="Richter M."/>
            <person name="Diez M.S."/>
            <person name="Solano J."/>
            <person name="Bargiela R."/>
            <person name="Golyshina O.V."/>
            <person name="Manteca A."/>
            <person name="Ramos J.L."/>
            <person name="Gallego J.R."/>
            <person name="Llorente I."/>
            <person name="Martins Dos Santos V.A."/>
            <person name="Jensen O.N."/>
            <person name="Pelaez A.I."/>
            <person name="Sanchez J."/>
            <person name="Ferrer M."/>
        </authorList>
    </citation>
    <scope>NUCLEOTIDE SEQUENCE</scope>
</reference>
<proteinExistence type="predicted"/>
<dbReference type="InterPro" id="IPR016143">
    <property type="entry name" value="Citrate_synth-like_sm_a-sub"/>
</dbReference>
<dbReference type="EC" id="2.3.3.-" evidence="1"/>
<dbReference type="Gene3D" id="1.10.230.10">
    <property type="entry name" value="Cytochrome P450-Terp, domain 2"/>
    <property type="match status" value="1"/>
</dbReference>
<dbReference type="GO" id="GO:0046912">
    <property type="term" value="F:acyltransferase activity, acyl groups converted into alkyl on transfer"/>
    <property type="evidence" value="ECO:0007669"/>
    <property type="project" value="InterPro"/>
</dbReference>
<dbReference type="InterPro" id="IPR036969">
    <property type="entry name" value="Citrate_synthase_sf"/>
</dbReference>
<keyword evidence="1" id="KW-0808">Transferase</keyword>
<reference evidence="1" key="1">
    <citation type="submission" date="2013-08" db="EMBL/GenBank/DDBJ databases">
        <authorList>
            <person name="Mendez C."/>
            <person name="Richter M."/>
            <person name="Ferrer M."/>
            <person name="Sanchez J."/>
        </authorList>
    </citation>
    <scope>NUCLEOTIDE SEQUENCE</scope>
</reference>
<dbReference type="PANTHER" id="PTHR42871">
    <property type="entry name" value="CITRATE SYNTHASE"/>
    <property type="match status" value="1"/>
</dbReference>